<evidence type="ECO:0000256" key="1">
    <source>
        <dbReference type="SAM" id="Phobius"/>
    </source>
</evidence>
<keyword evidence="1" id="KW-0472">Membrane</keyword>
<keyword evidence="1" id="KW-1133">Transmembrane helix</keyword>
<gene>
    <name evidence="2" type="ORF">MM415B03321_0007</name>
</gene>
<evidence type="ECO:0000313" key="2">
    <source>
        <dbReference type="EMBL" id="QJA91573.1"/>
    </source>
</evidence>
<sequence>MGIDPTELTWRELAEGVKYGVLCVLTMCGIISLALLAWVIGG</sequence>
<protein>
    <submittedName>
        <fullName evidence="2">Uncharacterized protein</fullName>
    </submittedName>
</protein>
<feature type="transmembrane region" description="Helical" evidence="1">
    <location>
        <begin position="19"/>
        <end position="40"/>
    </location>
</feature>
<organism evidence="2">
    <name type="scientific">viral metagenome</name>
    <dbReference type="NCBI Taxonomy" id="1070528"/>
    <lineage>
        <taxon>unclassified sequences</taxon>
        <taxon>metagenomes</taxon>
        <taxon>organismal metagenomes</taxon>
    </lineage>
</organism>
<keyword evidence="1" id="KW-0812">Transmembrane</keyword>
<proteinExistence type="predicted"/>
<dbReference type="EMBL" id="MT142997">
    <property type="protein sequence ID" value="QJA91573.1"/>
    <property type="molecule type" value="Genomic_DNA"/>
</dbReference>
<name>A0A6M3LAR6_9ZZZZ</name>
<dbReference type="AlphaFoldDB" id="A0A6M3LAR6"/>
<reference evidence="2" key="1">
    <citation type="submission" date="2020-03" db="EMBL/GenBank/DDBJ databases">
        <title>The deep terrestrial virosphere.</title>
        <authorList>
            <person name="Holmfeldt K."/>
            <person name="Nilsson E."/>
            <person name="Simone D."/>
            <person name="Lopez-Fernandez M."/>
            <person name="Wu X."/>
            <person name="de Brujin I."/>
            <person name="Lundin D."/>
            <person name="Andersson A."/>
            <person name="Bertilsson S."/>
            <person name="Dopson M."/>
        </authorList>
    </citation>
    <scope>NUCLEOTIDE SEQUENCE</scope>
    <source>
        <strain evidence="2">MM415B03321</strain>
    </source>
</reference>
<accession>A0A6M3LAR6</accession>